<dbReference type="SFLD" id="SFLDS00003">
    <property type="entry name" value="Haloacid_Dehalogenase"/>
    <property type="match status" value="1"/>
</dbReference>
<dbReference type="PANTHER" id="PTHR43316">
    <property type="entry name" value="HYDROLASE, HALOACID DELAHOGENASE-RELATED"/>
    <property type="match status" value="1"/>
</dbReference>
<dbReference type="RefSeq" id="WP_117330975.1">
    <property type="nucleotide sequence ID" value="NZ_QUWK01000011.1"/>
</dbReference>
<evidence type="ECO:0000313" key="3">
    <source>
        <dbReference type="Proteomes" id="UP000264002"/>
    </source>
</evidence>
<dbReference type="AlphaFoldDB" id="A0A372MEL8"/>
<protein>
    <submittedName>
        <fullName evidence="2">HAD family hydrolase</fullName>
    </submittedName>
</protein>
<evidence type="ECO:0000256" key="1">
    <source>
        <dbReference type="ARBA" id="ARBA00022801"/>
    </source>
</evidence>
<dbReference type="SFLD" id="SFLDG01129">
    <property type="entry name" value="C1.5:_HAD__Beta-PGM__Phosphata"/>
    <property type="match status" value="1"/>
</dbReference>
<dbReference type="Gene3D" id="3.40.50.1000">
    <property type="entry name" value="HAD superfamily/HAD-like"/>
    <property type="match status" value="1"/>
</dbReference>
<comment type="caution">
    <text evidence="2">The sequence shown here is derived from an EMBL/GenBank/DDBJ whole genome shotgun (WGS) entry which is preliminary data.</text>
</comment>
<reference evidence="2 3" key="2">
    <citation type="submission" date="2018-09" db="EMBL/GenBank/DDBJ databases">
        <title>Genome of Sphaerochaeta halotolerans strain 4-11.</title>
        <authorList>
            <person name="Nazina T.N."/>
            <person name="Sokolova D.S."/>
        </authorList>
    </citation>
    <scope>NUCLEOTIDE SEQUENCE [LARGE SCALE GENOMIC DNA]</scope>
    <source>
        <strain evidence="2 3">4-11</strain>
    </source>
</reference>
<dbReference type="InterPro" id="IPR023214">
    <property type="entry name" value="HAD_sf"/>
</dbReference>
<dbReference type="Proteomes" id="UP000264002">
    <property type="component" value="Unassembled WGS sequence"/>
</dbReference>
<proteinExistence type="predicted"/>
<dbReference type="SUPFAM" id="SSF56784">
    <property type="entry name" value="HAD-like"/>
    <property type="match status" value="1"/>
</dbReference>
<sequence length="243" mass="27503">MTQQPINTILFDLDGTLLPLDQDQFIQDYFSRFVRKGQDLGYASEMLAIALQSGITAMVQNDGTLTNKERFDLVFEEVSGIDAEEFNERFASFYEHEFGFLKRHATPSPLAREIVHEVKEKGYTVVLATTPLFPWQGTKARIDWASLDSSQFSLVTTYEDFHHAKPNLGYYRQILQQIGKEASSCLMVGNDVEEDMVAQTLGMEVYLVTDCLINSTNKSTASYRTGSLQELAIFCKELPPCNH</sequence>
<dbReference type="InterPro" id="IPR051540">
    <property type="entry name" value="S-2-haloacid_dehalogenase"/>
</dbReference>
<evidence type="ECO:0000313" key="2">
    <source>
        <dbReference type="EMBL" id="RFU94221.1"/>
    </source>
</evidence>
<reference evidence="3" key="1">
    <citation type="submission" date="2018-08" db="EMBL/GenBank/DDBJ databases">
        <authorList>
            <person name="Grouzdev D.S."/>
            <person name="Krutkina M.S."/>
        </authorList>
    </citation>
    <scope>NUCLEOTIDE SEQUENCE [LARGE SCALE GENOMIC DNA]</scope>
    <source>
        <strain evidence="3">4-11</strain>
    </source>
</reference>
<dbReference type="Pfam" id="PF00702">
    <property type="entry name" value="Hydrolase"/>
    <property type="match status" value="1"/>
</dbReference>
<dbReference type="PANTHER" id="PTHR43316:SF3">
    <property type="entry name" value="HALOACID DEHALOGENASE, TYPE II (AFU_ORTHOLOGUE AFUA_2G07750)-RELATED"/>
    <property type="match status" value="1"/>
</dbReference>
<organism evidence="2 3">
    <name type="scientific">Sphaerochaeta halotolerans</name>
    <dbReference type="NCBI Taxonomy" id="2293840"/>
    <lineage>
        <taxon>Bacteria</taxon>
        <taxon>Pseudomonadati</taxon>
        <taxon>Spirochaetota</taxon>
        <taxon>Spirochaetia</taxon>
        <taxon>Spirochaetales</taxon>
        <taxon>Sphaerochaetaceae</taxon>
        <taxon>Sphaerochaeta</taxon>
    </lineage>
</organism>
<dbReference type="EMBL" id="QUWK01000011">
    <property type="protein sequence ID" value="RFU94221.1"/>
    <property type="molecule type" value="Genomic_DNA"/>
</dbReference>
<keyword evidence="3" id="KW-1185">Reference proteome</keyword>
<gene>
    <name evidence="2" type="ORF">DYP60_10560</name>
</gene>
<dbReference type="InterPro" id="IPR036412">
    <property type="entry name" value="HAD-like_sf"/>
</dbReference>
<dbReference type="GO" id="GO:0016787">
    <property type="term" value="F:hydrolase activity"/>
    <property type="evidence" value="ECO:0007669"/>
    <property type="project" value="UniProtKB-KW"/>
</dbReference>
<name>A0A372MEL8_9SPIR</name>
<accession>A0A372MEL8</accession>
<keyword evidence="1 2" id="KW-0378">Hydrolase</keyword>